<name>A0ABQ5HZD2_9ASTR</name>
<protein>
    <recommendedName>
        <fullName evidence="3">Reverse transcriptase domain-containing protein</fullName>
    </recommendedName>
</protein>
<keyword evidence="2" id="KW-1185">Reference proteome</keyword>
<evidence type="ECO:0008006" key="3">
    <source>
        <dbReference type="Google" id="ProtNLM"/>
    </source>
</evidence>
<comment type="caution">
    <text evidence="1">The sequence shown here is derived from an EMBL/GenBank/DDBJ whole genome shotgun (WGS) entry which is preliminary data.</text>
</comment>
<proteinExistence type="predicted"/>
<organism evidence="1 2">
    <name type="scientific">Tanacetum coccineum</name>
    <dbReference type="NCBI Taxonomy" id="301880"/>
    <lineage>
        <taxon>Eukaryota</taxon>
        <taxon>Viridiplantae</taxon>
        <taxon>Streptophyta</taxon>
        <taxon>Embryophyta</taxon>
        <taxon>Tracheophyta</taxon>
        <taxon>Spermatophyta</taxon>
        <taxon>Magnoliopsida</taxon>
        <taxon>eudicotyledons</taxon>
        <taxon>Gunneridae</taxon>
        <taxon>Pentapetalae</taxon>
        <taxon>asterids</taxon>
        <taxon>campanulids</taxon>
        <taxon>Asterales</taxon>
        <taxon>Asteraceae</taxon>
        <taxon>Asteroideae</taxon>
        <taxon>Anthemideae</taxon>
        <taxon>Anthemidinae</taxon>
        <taxon>Tanacetum</taxon>
    </lineage>
</organism>
<evidence type="ECO:0000313" key="2">
    <source>
        <dbReference type="Proteomes" id="UP001151760"/>
    </source>
</evidence>
<dbReference type="EMBL" id="BQNB010020181">
    <property type="protein sequence ID" value="GJT93197.1"/>
    <property type="molecule type" value="Genomic_DNA"/>
</dbReference>
<sequence>TVEFVDREVKSLKRSKIVLVQFRWDSKRGPEFTWERKDQMRSKCPQLLVETANASSS</sequence>
<evidence type="ECO:0000313" key="1">
    <source>
        <dbReference type="EMBL" id="GJT93197.1"/>
    </source>
</evidence>
<reference evidence="1" key="1">
    <citation type="journal article" date="2022" name="Int. J. Mol. Sci.">
        <title>Draft Genome of Tanacetum Coccineum: Genomic Comparison of Closely Related Tanacetum-Family Plants.</title>
        <authorList>
            <person name="Yamashiro T."/>
            <person name="Shiraishi A."/>
            <person name="Nakayama K."/>
            <person name="Satake H."/>
        </authorList>
    </citation>
    <scope>NUCLEOTIDE SEQUENCE</scope>
</reference>
<feature type="non-terminal residue" evidence="1">
    <location>
        <position position="1"/>
    </location>
</feature>
<reference evidence="1" key="2">
    <citation type="submission" date="2022-01" db="EMBL/GenBank/DDBJ databases">
        <authorList>
            <person name="Yamashiro T."/>
            <person name="Shiraishi A."/>
            <person name="Satake H."/>
            <person name="Nakayama K."/>
        </authorList>
    </citation>
    <scope>NUCLEOTIDE SEQUENCE</scope>
</reference>
<accession>A0ABQ5HZD2</accession>
<gene>
    <name evidence="1" type="ORF">Tco_1082042</name>
</gene>
<dbReference type="Proteomes" id="UP001151760">
    <property type="component" value="Unassembled WGS sequence"/>
</dbReference>